<keyword evidence="3" id="KW-0560">Oxidoreductase</keyword>
<dbReference type="PANTHER" id="PTHR23152:SF4">
    <property type="entry name" value="2-OXOADIPATE DEHYDROGENASE COMPLEX COMPONENT E1"/>
    <property type="match status" value="1"/>
</dbReference>
<dbReference type="Pfam" id="PF00676">
    <property type="entry name" value="E1_dh"/>
    <property type="match status" value="1"/>
</dbReference>
<dbReference type="InterPro" id="IPR005475">
    <property type="entry name" value="Transketolase-like_Pyr-bd"/>
</dbReference>
<keyword evidence="7" id="KW-1185">Reference proteome</keyword>
<accession>A0A8S1SE10</accession>
<dbReference type="NCBIfam" id="NF006914">
    <property type="entry name" value="PRK09404.1"/>
    <property type="match status" value="1"/>
</dbReference>
<sequence length="893" mass="103417">MQQHFNYARLLRYPFSNYKNYGQLTQVKLDKSLLENIENKQYHFIQYFRQNGHLVAQLDPLQLIESKQKEMPGVLDFGIKYNDDIKVSNILKKDVKSVEELEEYINKLYAQSVGVEFEQIEDPEEKQWLHENYEKFMNEEITQADRVSIHNLLVQMEAIDHYYHKKFTTFKRYAGEGGEGVIVALRAIYGQAVEMGITDVVQSMAHRGRFPIMSSLLDYPPSDIFRKIMGENDLPQEYTFGVDDVVHHLSTSNKKKFNNKDLTITVVHNPSHLEAANPVSQGKAKAKQDDYGNVDQVLNLQLHGDAAFAGQGIVYESMLLSGLDNYSNGGTVHIIQNNQIGYTTNIRDSRFSRYSSDLLLAYRYPILHVNGEDVETLHKVSKFAVEYRQKFKKDILIDVVTYRKYGHNEVDEPSFTQPNMYEKVRKVKSLPVKYNQQHFRQEDYEKIRQRVFAYLDSEYEKAKTMKQTLAKVTDEKSKGSKAFTQKWSKMKFSQFCGQDAKTGLNKDYLVNLAKQSVVIKPNFNLHPRLQKYFIDDRLDQIQKNSIDWATCETIAVGSLLEEGFNVRLSGEDVERGTFSQRHWAFVDQKTEEKWIPMQSFADAKMQGRLQVANSPLAEASVMGYEFGYSLENPSNLVMWEAQFGDFYNTGQHMSDTFITCAEEKWMRQSSLVLLLPHGYDGAGPEHSSCRMERWLQQGVQNQNFQFAIPSSPSSIFHILRRQMHRQFRKPLVIANAKSLLRSNKAKCTFEDLGEDKSFQRIITHQQGDRPNKVIFTYGKFVYDLLEQLEKKNASNYVIFTFEQLLPFPKHELELGLKQIDKDVKFYFVQEEPQNQGGFNYCQLQIDQVLTSLQFTNKTINYIGRPECPSVAVGASVLHKQELQNIVKQIVSIL</sequence>
<comment type="similarity">
    <text evidence="2">Belongs to the alpha-ketoglutarate dehydrogenase family.</text>
</comment>
<reference evidence="6" key="1">
    <citation type="submission" date="2021-01" db="EMBL/GenBank/DDBJ databases">
        <authorList>
            <consortium name="Genoscope - CEA"/>
            <person name="William W."/>
        </authorList>
    </citation>
    <scope>NUCLEOTIDE SEQUENCE</scope>
</reference>
<evidence type="ECO:0000256" key="1">
    <source>
        <dbReference type="ARBA" id="ARBA00001964"/>
    </source>
</evidence>
<dbReference type="EMBL" id="CAJJDP010000008">
    <property type="protein sequence ID" value="CAD8138333.1"/>
    <property type="molecule type" value="Genomic_DNA"/>
</dbReference>
<dbReference type="PANTHER" id="PTHR23152">
    <property type="entry name" value="2-OXOGLUTARATE DEHYDROGENASE"/>
    <property type="match status" value="1"/>
</dbReference>
<comment type="caution">
    <text evidence="6">The sequence shown here is derived from an EMBL/GenBank/DDBJ whole genome shotgun (WGS) entry which is preliminary data.</text>
</comment>
<dbReference type="PIRSF" id="PIRSF000157">
    <property type="entry name" value="Oxoglu_dh_E1"/>
    <property type="match status" value="1"/>
</dbReference>
<dbReference type="InterPro" id="IPR011603">
    <property type="entry name" value="2oxoglutarate_DH_E1"/>
</dbReference>
<evidence type="ECO:0000256" key="4">
    <source>
        <dbReference type="ARBA" id="ARBA00023052"/>
    </source>
</evidence>
<gene>
    <name evidence="6" type="ORF">POCTA_138.1.T0090326</name>
</gene>
<name>A0A8S1SE10_PAROT</name>
<dbReference type="InterPro" id="IPR001017">
    <property type="entry name" value="DH_E1"/>
</dbReference>
<keyword evidence="4" id="KW-0786">Thiamine pyrophosphate</keyword>
<protein>
    <recommendedName>
        <fullName evidence="5">Transketolase-like pyrimidine-binding domain-containing protein</fullName>
    </recommendedName>
</protein>
<evidence type="ECO:0000313" key="7">
    <source>
        <dbReference type="Proteomes" id="UP000683925"/>
    </source>
</evidence>
<evidence type="ECO:0000259" key="5">
    <source>
        <dbReference type="SMART" id="SM00861"/>
    </source>
</evidence>
<evidence type="ECO:0000256" key="2">
    <source>
        <dbReference type="ARBA" id="ARBA00006936"/>
    </source>
</evidence>
<dbReference type="InterPro" id="IPR031717">
    <property type="entry name" value="ODO-1/KGD_C"/>
</dbReference>
<evidence type="ECO:0000256" key="3">
    <source>
        <dbReference type="ARBA" id="ARBA00023002"/>
    </source>
</evidence>
<evidence type="ECO:0000313" key="6">
    <source>
        <dbReference type="EMBL" id="CAD8138333.1"/>
    </source>
</evidence>
<organism evidence="6 7">
    <name type="scientific">Paramecium octaurelia</name>
    <dbReference type="NCBI Taxonomy" id="43137"/>
    <lineage>
        <taxon>Eukaryota</taxon>
        <taxon>Sar</taxon>
        <taxon>Alveolata</taxon>
        <taxon>Ciliophora</taxon>
        <taxon>Intramacronucleata</taxon>
        <taxon>Oligohymenophorea</taxon>
        <taxon>Peniculida</taxon>
        <taxon>Parameciidae</taxon>
        <taxon>Paramecium</taxon>
    </lineage>
</organism>
<proteinExistence type="inferred from homology"/>
<dbReference type="Pfam" id="PF16870">
    <property type="entry name" value="OxoGdeHyase_C"/>
    <property type="match status" value="1"/>
</dbReference>
<dbReference type="Proteomes" id="UP000683925">
    <property type="component" value="Unassembled WGS sequence"/>
</dbReference>
<dbReference type="GO" id="GO:0016624">
    <property type="term" value="F:oxidoreductase activity, acting on the aldehyde or oxo group of donors, disulfide as acceptor"/>
    <property type="evidence" value="ECO:0007669"/>
    <property type="project" value="InterPro"/>
</dbReference>
<feature type="domain" description="Transketolase-like pyrimidine-binding" evidence="5">
    <location>
        <begin position="546"/>
        <end position="742"/>
    </location>
</feature>
<dbReference type="GO" id="GO:0030976">
    <property type="term" value="F:thiamine pyrophosphate binding"/>
    <property type="evidence" value="ECO:0007669"/>
    <property type="project" value="InterPro"/>
</dbReference>
<dbReference type="SMART" id="SM00861">
    <property type="entry name" value="Transket_pyr"/>
    <property type="match status" value="1"/>
</dbReference>
<dbReference type="OMA" id="PAQYYHV"/>
<dbReference type="OrthoDB" id="413077at2759"/>
<dbReference type="AlphaFoldDB" id="A0A8S1SE10"/>
<dbReference type="Pfam" id="PF02779">
    <property type="entry name" value="Transket_pyr"/>
    <property type="match status" value="1"/>
</dbReference>
<comment type="cofactor">
    <cofactor evidence="1">
        <name>thiamine diphosphate</name>
        <dbReference type="ChEBI" id="CHEBI:58937"/>
    </cofactor>
</comment>